<feature type="compositionally biased region" description="Basic and acidic residues" evidence="5">
    <location>
        <begin position="49"/>
        <end position="66"/>
    </location>
</feature>
<dbReference type="AlphaFoldDB" id="A0AAF0J7I6"/>
<feature type="transmembrane region" description="Helical" evidence="6">
    <location>
        <begin position="1178"/>
        <end position="1204"/>
    </location>
</feature>
<feature type="region of interest" description="Disordered" evidence="5">
    <location>
        <begin position="1"/>
        <end position="78"/>
    </location>
</feature>
<dbReference type="SUPFAM" id="SSF52540">
    <property type="entry name" value="P-loop containing nucleoside triphosphate hydrolases"/>
    <property type="match status" value="1"/>
</dbReference>
<feature type="domain" description="RecF/RecN/SMC N-terminal" evidence="7">
    <location>
        <begin position="88"/>
        <end position="1065"/>
    </location>
</feature>
<dbReference type="InterPro" id="IPR027417">
    <property type="entry name" value="P-loop_NTPase"/>
</dbReference>
<dbReference type="Pfam" id="PF03311">
    <property type="entry name" value="Cornichon"/>
    <property type="match status" value="1"/>
</dbReference>
<evidence type="ECO:0000256" key="3">
    <source>
        <dbReference type="ARBA" id="ARBA00023054"/>
    </source>
</evidence>
<dbReference type="InterPro" id="IPR003377">
    <property type="entry name" value="Cornichon"/>
</dbReference>
<dbReference type="InterPro" id="IPR003395">
    <property type="entry name" value="RecF/RecN/SMC_N"/>
</dbReference>
<feature type="compositionally biased region" description="Low complexity" evidence="5">
    <location>
        <begin position="34"/>
        <end position="46"/>
    </location>
</feature>
<keyword evidence="6" id="KW-0812">Transmembrane</keyword>
<feature type="region of interest" description="Disordered" evidence="5">
    <location>
        <begin position="334"/>
        <end position="361"/>
    </location>
</feature>
<name>A0AAF0J7I6_9BASI</name>
<dbReference type="GO" id="GO:0005634">
    <property type="term" value="C:nucleus"/>
    <property type="evidence" value="ECO:0007669"/>
    <property type="project" value="TreeGrafter"/>
</dbReference>
<feature type="transmembrane region" description="Helical" evidence="6">
    <location>
        <begin position="1232"/>
        <end position="1248"/>
    </location>
</feature>
<dbReference type="GO" id="GO:0030915">
    <property type="term" value="C:Smc5-Smc6 complex"/>
    <property type="evidence" value="ECO:0007669"/>
    <property type="project" value="TreeGrafter"/>
</dbReference>
<dbReference type="GO" id="GO:0000724">
    <property type="term" value="P:double-strand break repair via homologous recombination"/>
    <property type="evidence" value="ECO:0007669"/>
    <property type="project" value="TreeGrafter"/>
</dbReference>
<evidence type="ECO:0000256" key="6">
    <source>
        <dbReference type="SAM" id="Phobius"/>
    </source>
</evidence>
<dbReference type="PANTHER" id="PTHR45916">
    <property type="entry name" value="STRUCTURAL MAINTENANCE OF CHROMOSOMES PROTEIN 5"/>
    <property type="match status" value="1"/>
</dbReference>
<proteinExistence type="inferred from homology"/>
<evidence type="ECO:0000256" key="2">
    <source>
        <dbReference type="ARBA" id="ARBA00018687"/>
    </source>
</evidence>
<evidence type="ECO:0000313" key="8">
    <source>
        <dbReference type="EMBL" id="WFD36657.1"/>
    </source>
</evidence>
<feature type="coiled-coil region" evidence="4">
    <location>
        <begin position="690"/>
        <end position="759"/>
    </location>
</feature>
<dbReference type="EMBL" id="CP119881">
    <property type="protein sequence ID" value="WFD36657.1"/>
    <property type="molecule type" value="Genomic_DNA"/>
</dbReference>
<reference evidence="8" key="1">
    <citation type="submission" date="2023-03" db="EMBL/GenBank/DDBJ databases">
        <title>Mating type loci evolution in Malassezia.</title>
        <authorList>
            <person name="Coelho M.A."/>
        </authorList>
    </citation>
    <scope>NUCLEOTIDE SEQUENCE</scope>
    <source>
        <strain evidence="8">CBS 11721</strain>
    </source>
</reference>
<keyword evidence="6" id="KW-0472">Membrane</keyword>
<dbReference type="SMART" id="SM01398">
    <property type="entry name" value="Cornichon"/>
    <property type="match status" value="1"/>
</dbReference>
<organism evidence="8 9">
    <name type="scientific">Malassezia cuniculi</name>
    <dbReference type="NCBI Taxonomy" id="948313"/>
    <lineage>
        <taxon>Eukaryota</taxon>
        <taxon>Fungi</taxon>
        <taxon>Dikarya</taxon>
        <taxon>Basidiomycota</taxon>
        <taxon>Ustilaginomycotina</taxon>
        <taxon>Malasseziomycetes</taxon>
        <taxon>Malasseziales</taxon>
        <taxon>Malasseziaceae</taxon>
        <taxon>Malassezia</taxon>
    </lineage>
</organism>
<evidence type="ECO:0000256" key="4">
    <source>
        <dbReference type="SAM" id="Coils"/>
    </source>
</evidence>
<dbReference type="GO" id="GO:0003697">
    <property type="term" value="F:single-stranded DNA binding"/>
    <property type="evidence" value="ECO:0007669"/>
    <property type="project" value="TreeGrafter"/>
</dbReference>
<dbReference type="PANTHER" id="PTHR45916:SF1">
    <property type="entry name" value="STRUCTURAL MAINTENANCE OF CHROMOSOMES PROTEIN 5"/>
    <property type="match status" value="1"/>
</dbReference>
<dbReference type="Gene3D" id="3.40.50.300">
    <property type="entry name" value="P-loop containing nucleotide triphosphate hydrolases"/>
    <property type="match status" value="2"/>
</dbReference>
<feature type="coiled-coil region" evidence="4">
    <location>
        <begin position="832"/>
        <end position="859"/>
    </location>
</feature>
<dbReference type="Pfam" id="PF02463">
    <property type="entry name" value="SMC_N"/>
    <property type="match status" value="1"/>
</dbReference>
<protein>
    <recommendedName>
        <fullName evidence="2">Structural maintenance of chromosomes protein 5</fullName>
    </recommendedName>
</protein>
<evidence type="ECO:0000256" key="5">
    <source>
        <dbReference type="SAM" id="MobiDB-lite"/>
    </source>
</evidence>
<evidence type="ECO:0000256" key="1">
    <source>
        <dbReference type="ARBA" id="ARBA00010171"/>
    </source>
</evidence>
<feature type="compositionally biased region" description="Basic residues" evidence="5">
    <location>
        <begin position="8"/>
        <end position="17"/>
    </location>
</feature>
<comment type="similarity">
    <text evidence="1">Belongs to the SMC family. SMC5 subfamily.</text>
</comment>
<dbReference type="GO" id="GO:0016192">
    <property type="term" value="P:vesicle-mediated transport"/>
    <property type="evidence" value="ECO:0007669"/>
    <property type="project" value="InterPro"/>
</dbReference>
<evidence type="ECO:0000259" key="7">
    <source>
        <dbReference type="Pfam" id="PF02463"/>
    </source>
</evidence>
<dbReference type="PROSITE" id="PS01340">
    <property type="entry name" value="CORNICHON"/>
    <property type="match status" value="1"/>
</dbReference>
<evidence type="ECO:0000313" key="9">
    <source>
        <dbReference type="Proteomes" id="UP001219933"/>
    </source>
</evidence>
<dbReference type="Proteomes" id="UP001219933">
    <property type="component" value="Chromosome 5"/>
</dbReference>
<keyword evidence="6" id="KW-1133">Transmembrane helix</keyword>
<keyword evidence="3 4" id="KW-0175">Coiled coil</keyword>
<accession>A0AAF0J7I6</accession>
<gene>
    <name evidence="8" type="primary">SMC5</name>
    <name evidence="8" type="ORF">MCUN1_003544</name>
</gene>
<feature type="transmembrane region" description="Helical" evidence="6">
    <location>
        <begin position="1128"/>
        <end position="1150"/>
    </location>
</feature>
<sequence length="1254" mass="142696">MRAEPAHKRARLRRARSASHDAHGTDAEYTTQGPASPESEAPSAPAEADDARRSEADHVGGAERHAASSTWARQAPQRHASGFMPGSIVRIACGNFLTYDQVEFHPGPYLNMIIGPNGTGKSTVVCAIALGLGWKPSVLGRAKDVGAYVKYGHDSGWIEIELQGHATNTTIRRVIMRESGTSDWMLDGKYASAKEVGDAVAQYHIEVGNLCSFLPQDRVAEFARMPPPRLLQETQRIAGHPQLIEWHLDLIERGHALADMQRALDHDREEHDNLLQRNQVLERDVRRYEERAELERRVTDLELRLPFARYRDAKQRYTDAREQREEAKGALAQAKEALRPAEHERRRLAEQNDQLEEDIRSHRSAADKAVVSSRRLLRQREQFDEQIALLGEQEKHLEERAARRRADIAALKERIAALESEIRSAPEPPDTSKLELRLRNIKAEQRTNAEELQDLEAQHSELRTQERTLAARKADAEKSIEQLANVRHRRLAILERGDNDTYKAVLWLRANRQVFQRTVHEPVLVELGIKEPSAARAIETCLSWPIQRTFVCECRADYDMFTRELIDRKGWRLNVVELEGGKPLEAYTPPIPPEQLRQLGFETYAIDLVDAATDVLRYLCSAAALHSIPIARGRVDPSAVESVRSLRRYIVGDTVFTVNFSNYGRRLAQTMSRELKPLRNFAQSVDPAAVERANRVLHEVLEELEALRQRMRECVDAQDRKNRERSDLQQRRDEAAASLLELQKVHADAKKREVQLQNEKNKLAYEEGQPSLSAQRADISRKRKQTVVGMAKVALELRDTLRTLLETRAAEDEATLQGLQLSSEHARAERVYAELKSGFREAEHALEQVLEKFAEAKQEALRCKRHADAQLQAAAPDALERLRDHIETDSASSDELEMQLASARAALDIPTAVGAGVVETFRERLARIESLRAAIDAGAVRVAEAQQDISRIEARWLPELEKVIAHVNSRFGAAFQRMRCAGEVRLARDDSYDKWGIDIYVKFRDTEQLQLLTGQRQSGGERSLSTIMYLLSLTELARAPFSLVDEINQGMDPRAERAVHNQLVEVTCRQDAGQCVTFFNMADQSRYFLITPKLLANLRYDALMRVLIINNGEWLPQRLRLSDYVRRWLYLFSIVVAAVLLFVMVFYIIMYSDLESDYINPIDLCTKLNQFTLPEMGLHAFLTLLFLINGQWTALIVNVPLVAYNVNKVINNTYLLDATEIFRTLMSHKKEGLFKLGFYLLSFFFYLYNPGLSL</sequence>
<keyword evidence="9" id="KW-1185">Reference proteome</keyword>
<dbReference type="InterPro" id="IPR033466">
    <property type="entry name" value="Cornichon_conserved"/>
</dbReference>
<feature type="compositionally biased region" description="Basic and acidic residues" evidence="5">
    <location>
        <begin position="336"/>
        <end position="350"/>
    </location>
</feature>